<feature type="compositionally biased region" description="Pro residues" evidence="5">
    <location>
        <begin position="198"/>
        <end position="208"/>
    </location>
</feature>
<feature type="compositionally biased region" description="Basic residues" evidence="5">
    <location>
        <begin position="211"/>
        <end position="220"/>
    </location>
</feature>
<comment type="subcellular location">
    <subcellularLocation>
        <location evidence="1">Cytoplasm</location>
    </subcellularLocation>
</comment>
<dbReference type="Proteomes" id="UP000294933">
    <property type="component" value="Unassembled WGS sequence"/>
</dbReference>
<dbReference type="GO" id="GO:0015629">
    <property type="term" value="C:actin cytoskeleton"/>
    <property type="evidence" value="ECO:0007669"/>
    <property type="project" value="TreeGrafter"/>
</dbReference>
<evidence type="ECO:0000256" key="3">
    <source>
        <dbReference type="ARBA" id="ARBA00022490"/>
    </source>
</evidence>
<evidence type="ECO:0000256" key="1">
    <source>
        <dbReference type="ARBA" id="ARBA00004496"/>
    </source>
</evidence>
<accession>A0A4Y7PN68</accession>
<dbReference type="SMART" id="SM00326">
    <property type="entry name" value="SH3"/>
    <property type="match status" value="1"/>
</dbReference>
<feature type="region of interest" description="Disordered" evidence="5">
    <location>
        <begin position="198"/>
        <end position="220"/>
    </location>
</feature>
<keyword evidence="3" id="KW-0963">Cytoplasm</keyword>
<protein>
    <recommendedName>
        <fullName evidence="6">SH3 domain-containing protein</fullName>
    </recommendedName>
</protein>
<organism evidence="7 8">
    <name type="scientific">Rickenella mellea</name>
    <dbReference type="NCBI Taxonomy" id="50990"/>
    <lineage>
        <taxon>Eukaryota</taxon>
        <taxon>Fungi</taxon>
        <taxon>Dikarya</taxon>
        <taxon>Basidiomycota</taxon>
        <taxon>Agaricomycotina</taxon>
        <taxon>Agaricomycetes</taxon>
        <taxon>Hymenochaetales</taxon>
        <taxon>Rickenellaceae</taxon>
        <taxon>Rickenella</taxon>
    </lineage>
</organism>
<dbReference type="PANTHER" id="PTHR47174">
    <property type="entry name" value="BRIDGING INTEGRATOR 3"/>
    <property type="match status" value="1"/>
</dbReference>
<dbReference type="PRINTS" id="PR00452">
    <property type="entry name" value="SH3DOMAIN"/>
</dbReference>
<name>A0A4Y7PN68_9AGAM</name>
<evidence type="ECO:0000313" key="7">
    <source>
        <dbReference type="EMBL" id="TDL16476.1"/>
    </source>
</evidence>
<evidence type="ECO:0000256" key="5">
    <source>
        <dbReference type="SAM" id="MobiDB-lite"/>
    </source>
</evidence>
<dbReference type="SUPFAM" id="SSF50044">
    <property type="entry name" value="SH3-domain"/>
    <property type="match status" value="1"/>
</dbReference>
<dbReference type="InterPro" id="IPR036028">
    <property type="entry name" value="SH3-like_dom_sf"/>
</dbReference>
<dbReference type="GO" id="GO:0005737">
    <property type="term" value="C:cytoplasm"/>
    <property type="evidence" value="ECO:0007669"/>
    <property type="project" value="UniProtKB-SubCell"/>
</dbReference>
<dbReference type="Pfam" id="PF00018">
    <property type="entry name" value="SH3_1"/>
    <property type="match status" value="1"/>
</dbReference>
<dbReference type="InterPro" id="IPR001452">
    <property type="entry name" value="SH3_domain"/>
</dbReference>
<keyword evidence="2 4" id="KW-0728">SH3 domain</keyword>
<dbReference type="InterPro" id="IPR046982">
    <property type="entry name" value="BIN3/RVS161-like"/>
</dbReference>
<dbReference type="EMBL" id="ML170242">
    <property type="protein sequence ID" value="TDL16476.1"/>
    <property type="molecule type" value="Genomic_DNA"/>
</dbReference>
<dbReference type="AlphaFoldDB" id="A0A4Y7PN68"/>
<dbReference type="GO" id="GO:0006897">
    <property type="term" value="P:endocytosis"/>
    <property type="evidence" value="ECO:0007669"/>
    <property type="project" value="InterPro"/>
</dbReference>
<dbReference type="PANTHER" id="PTHR47174:SF3">
    <property type="entry name" value="BRIDGING INTEGRATOR 3"/>
    <property type="match status" value="1"/>
</dbReference>
<dbReference type="PROSITE" id="PS50002">
    <property type="entry name" value="SH3"/>
    <property type="match status" value="1"/>
</dbReference>
<evidence type="ECO:0000256" key="2">
    <source>
        <dbReference type="ARBA" id="ARBA00022443"/>
    </source>
</evidence>
<evidence type="ECO:0000256" key="4">
    <source>
        <dbReference type="PROSITE-ProRule" id="PRU00192"/>
    </source>
</evidence>
<dbReference type="STRING" id="50990.A0A4Y7PN68"/>
<feature type="domain" description="SH3" evidence="6">
    <location>
        <begin position="125"/>
        <end position="184"/>
    </location>
</feature>
<sequence>MPASDPQITDIIGHIVFQTKLYVQFLVRQNRIPRETAIDLFSKLDTTDSSTAGPNVTDAIRQSEHTDVMRQNVQRTDSAVSAPPHYEVIITPDSTHPPVSSTVQEITQMPEPSRRFAEVAQPPPRRPVKARALWDWSEKGQESFHFRKGNLIEIIEEVDAEWWYGKYVGKRGYFPSNYVRKISDGIGAGDLNVSPPIPFHPLGIPSPSPLRRSRMPLRRR</sequence>
<dbReference type="CDD" id="cd00174">
    <property type="entry name" value="SH3"/>
    <property type="match status" value="1"/>
</dbReference>
<evidence type="ECO:0000313" key="8">
    <source>
        <dbReference type="Proteomes" id="UP000294933"/>
    </source>
</evidence>
<dbReference type="VEuPathDB" id="FungiDB:BD410DRAFT_888713"/>
<keyword evidence="8" id="KW-1185">Reference proteome</keyword>
<reference evidence="7 8" key="1">
    <citation type="submission" date="2018-06" db="EMBL/GenBank/DDBJ databases">
        <title>A transcriptomic atlas of mushroom development highlights an independent origin of complex multicellularity.</title>
        <authorList>
            <consortium name="DOE Joint Genome Institute"/>
            <person name="Krizsan K."/>
            <person name="Almasi E."/>
            <person name="Merenyi Z."/>
            <person name="Sahu N."/>
            <person name="Viragh M."/>
            <person name="Koszo T."/>
            <person name="Mondo S."/>
            <person name="Kiss B."/>
            <person name="Balint B."/>
            <person name="Kues U."/>
            <person name="Barry K."/>
            <person name="Hegedus J.C."/>
            <person name="Henrissat B."/>
            <person name="Johnson J."/>
            <person name="Lipzen A."/>
            <person name="Ohm R."/>
            <person name="Nagy I."/>
            <person name="Pangilinan J."/>
            <person name="Yan J."/>
            <person name="Xiong Y."/>
            <person name="Grigoriev I.V."/>
            <person name="Hibbett D.S."/>
            <person name="Nagy L.G."/>
        </authorList>
    </citation>
    <scope>NUCLEOTIDE SEQUENCE [LARGE SCALE GENOMIC DNA]</scope>
    <source>
        <strain evidence="7 8">SZMC22713</strain>
    </source>
</reference>
<evidence type="ECO:0000259" key="6">
    <source>
        <dbReference type="PROSITE" id="PS50002"/>
    </source>
</evidence>
<dbReference type="GO" id="GO:0051666">
    <property type="term" value="P:actin cortical patch localization"/>
    <property type="evidence" value="ECO:0007669"/>
    <property type="project" value="InterPro"/>
</dbReference>
<gene>
    <name evidence="7" type="ORF">BD410DRAFT_888713</name>
</gene>
<dbReference type="OrthoDB" id="5983572at2759"/>
<proteinExistence type="predicted"/>
<dbReference type="Gene3D" id="2.30.30.40">
    <property type="entry name" value="SH3 Domains"/>
    <property type="match status" value="1"/>
</dbReference>